<dbReference type="SUPFAM" id="SSF55073">
    <property type="entry name" value="Nucleotide cyclase"/>
    <property type="match status" value="1"/>
</dbReference>
<evidence type="ECO:0000256" key="1">
    <source>
        <dbReference type="ARBA" id="ARBA00001946"/>
    </source>
</evidence>
<dbReference type="InterPro" id="IPR000700">
    <property type="entry name" value="PAS-assoc_C"/>
</dbReference>
<gene>
    <name evidence="9" type="ORF">CBP51_13570</name>
</gene>
<comment type="caution">
    <text evidence="9">The sequence shown here is derived from an EMBL/GenBank/DDBJ whole genome shotgun (WGS) entry which is preliminary data.</text>
</comment>
<dbReference type="InterPro" id="IPR035965">
    <property type="entry name" value="PAS-like_dom_sf"/>
</dbReference>
<dbReference type="FunFam" id="3.30.70.270:FF:000001">
    <property type="entry name" value="Diguanylate cyclase domain protein"/>
    <property type="match status" value="1"/>
</dbReference>
<dbReference type="Proteomes" id="UP000216101">
    <property type="component" value="Unassembled WGS sequence"/>
</dbReference>
<dbReference type="Pfam" id="PF00990">
    <property type="entry name" value="GGDEF"/>
    <property type="match status" value="1"/>
</dbReference>
<feature type="domain" description="PAS" evidence="5">
    <location>
        <begin position="194"/>
        <end position="248"/>
    </location>
</feature>
<comment type="catalytic activity">
    <reaction evidence="4">
        <text>3',3'-c-di-GMP + H2O = 5'-phosphoguanylyl(3'-&gt;5')guanosine + H(+)</text>
        <dbReference type="Rhea" id="RHEA:24902"/>
        <dbReference type="ChEBI" id="CHEBI:15377"/>
        <dbReference type="ChEBI" id="CHEBI:15378"/>
        <dbReference type="ChEBI" id="CHEBI:58754"/>
        <dbReference type="ChEBI" id="CHEBI:58805"/>
        <dbReference type="EC" id="3.1.4.52"/>
    </reaction>
    <physiologicalReaction direction="left-to-right" evidence="4">
        <dbReference type="Rhea" id="RHEA:24903"/>
    </physiologicalReaction>
</comment>
<reference evidence="10" key="1">
    <citation type="submission" date="2017-05" db="EMBL/GenBank/DDBJ databases">
        <authorList>
            <person name="Barney B.M."/>
        </authorList>
    </citation>
    <scope>NUCLEOTIDE SEQUENCE [LARGE SCALE GENOMIC DNA]</scope>
    <source>
        <strain evidence="10">PSBB022</strain>
    </source>
</reference>
<evidence type="ECO:0000256" key="4">
    <source>
        <dbReference type="ARBA" id="ARBA00051114"/>
    </source>
</evidence>
<dbReference type="EC" id="3.1.4.52" evidence="2"/>
<dbReference type="SUPFAM" id="SSF141868">
    <property type="entry name" value="EAL domain-like"/>
    <property type="match status" value="1"/>
</dbReference>
<dbReference type="SMART" id="SM00267">
    <property type="entry name" value="GGDEF"/>
    <property type="match status" value="1"/>
</dbReference>
<dbReference type="STRING" id="1209072.GCA_000766945_02025"/>
<dbReference type="PROSITE" id="PS50112">
    <property type="entry name" value="PAS"/>
    <property type="match status" value="1"/>
</dbReference>
<dbReference type="Gene3D" id="3.20.20.450">
    <property type="entry name" value="EAL domain"/>
    <property type="match status" value="1"/>
</dbReference>
<dbReference type="PROSITE" id="PS50887">
    <property type="entry name" value="GGDEF"/>
    <property type="match status" value="1"/>
</dbReference>
<comment type="cofactor">
    <cofactor evidence="1">
        <name>Mg(2+)</name>
        <dbReference type="ChEBI" id="CHEBI:18420"/>
    </cofactor>
</comment>
<sequence length="777" mass="87461">MPNSDPAQPKHTAVELIKKFQQLFTNLNHKQIAERLVKLVIAKHTIQRAALLIARDNHIYVEAIANRTGTHTAINAIATSLNRINNLPSAFIHDVFESGQALALSRSAMSGLIGKTIPVDTRACFLHPICENQKTIAVFYMESQDDLASLQHAVQDLDTVWTFSSLLVRQVIDMWHHEEQAERFRVAEQALWASETYLNAILNYSPTLISVKDLDGNIVLASEHYNQMANVGEDGIVGKNVFDVYPKDVAQSMWEIDLATKKTQQTYEVELDLMHKDGTQHTYLLVKFPLRDKQQKAFGVCTIGTDISERKLAETALREQQSRLNYMAFHDSLTSLPNRSLFYDRIYHGLARARRANSRVALMLLDIDRFKNINDSLGHDAGDILLKAIATRLNEGVRDMDTVARLGGDEFVVVLEGIHDIDDVIFVANKLLSTLSRPIEVSGHSISTTVSIGVSLFPEDGDDTDELLKNADIAMYKAKEAGKNNCQFYTKGMNATAVNYLLLENDLRRAIEQQQLTLYYQPQVDLKTGEMTGVEALVRWQHPERGIVSPAHFIPLAEETGLIVPIGEWVLREACRQQKLWLDAGKYIGKIAVNLSPRQFRQKNFPGKVEAILAEIGLAAKYLELEITESCAMEHAGETINQLNQLNQMGMYLAIDDFGTGYSSLAYLQRFPVQKLKIDRSFIHDIHDDANYAAIAKSIIGLAHNMQMRVIAEGVENEGQAEWLRTHGCDQAQGFFYAKPMTAKQLEGHFRNGRFYFDGTVVRLENHLREQQLKVGA</sequence>
<feature type="domain" description="EAL" evidence="7">
    <location>
        <begin position="500"/>
        <end position="754"/>
    </location>
</feature>
<keyword evidence="10" id="KW-1185">Reference proteome</keyword>
<evidence type="ECO:0000259" key="6">
    <source>
        <dbReference type="PROSITE" id="PS50113"/>
    </source>
</evidence>
<dbReference type="InterPro" id="IPR052155">
    <property type="entry name" value="Biofilm_reg_signaling"/>
</dbReference>
<dbReference type="InterPro" id="IPR043128">
    <property type="entry name" value="Rev_trsase/Diguanyl_cyclase"/>
</dbReference>
<dbReference type="RefSeq" id="WP_094985373.1">
    <property type="nucleotide sequence ID" value="NZ_NHNI01000002.1"/>
</dbReference>
<dbReference type="Gene3D" id="3.30.70.270">
    <property type="match status" value="1"/>
</dbReference>
<protein>
    <recommendedName>
        <fullName evidence="2">cyclic-guanylate-specific phosphodiesterase</fullName>
        <ecNumber evidence="2">3.1.4.52</ecNumber>
    </recommendedName>
</protein>
<dbReference type="FunFam" id="3.20.20.450:FF:000001">
    <property type="entry name" value="Cyclic di-GMP phosphodiesterase yahA"/>
    <property type="match status" value="1"/>
</dbReference>
<dbReference type="InterPro" id="IPR001633">
    <property type="entry name" value="EAL_dom"/>
</dbReference>
<evidence type="ECO:0000313" key="9">
    <source>
        <dbReference type="EMBL" id="OZY84250.1"/>
    </source>
</evidence>
<dbReference type="SMART" id="SM00052">
    <property type="entry name" value="EAL"/>
    <property type="match status" value="1"/>
</dbReference>
<dbReference type="PANTHER" id="PTHR44757">
    <property type="entry name" value="DIGUANYLATE CYCLASE DGCP"/>
    <property type="match status" value="1"/>
</dbReference>
<evidence type="ECO:0000259" key="8">
    <source>
        <dbReference type="PROSITE" id="PS50887"/>
    </source>
</evidence>
<evidence type="ECO:0000256" key="2">
    <source>
        <dbReference type="ARBA" id="ARBA00012282"/>
    </source>
</evidence>
<feature type="domain" description="GGDEF" evidence="8">
    <location>
        <begin position="358"/>
        <end position="491"/>
    </location>
</feature>
<organism evidence="9 10">
    <name type="scientific">Cellvibrio mixtus</name>
    <dbReference type="NCBI Taxonomy" id="39650"/>
    <lineage>
        <taxon>Bacteria</taxon>
        <taxon>Pseudomonadati</taxon>
        <taxon>Pseudomonadota</taxon>
        <taxon>Gammaproteobacteria</taxon>
        <taxon>Cellvibrionales</taxon>
        <taxon>Cellvibrionaceae</taxon>
        <taxon>Cellvibrio</taxon>
    </lineage>
</organism>
<dbReference type="InterPro" id="IPR013656">
    <property type="entry name" value="PAS_4"/>
</dbReference>
<dbReference type="NCBIfam" id="TIGR00229">
    <property type="entry name" value="sensory_box"/>
    <property type="match status" value="1"/>
</dbReference>
<dbReference type="PROSITE" id="PS50883">
    <property type="entry name" value="EAL"/>
    <property type="match status" value="1"/>
</dbReference>
<proteinExistence type="predicted"/>
<keyword evidence="3" id="KW-0973">c-di-GMP</keyword>
<name>A0A266Q330_9GAMM</name>
<dbReference type="InterPro" id="IPR000160">
    <property type="entry name" value="GGDEF_dom"/>
</dbReference>
<dbReference type="GO" id="GO:0071111">
    <property type="term" value="F:cyclic-guanylate-specific phosphodiesterase activity"/>
    <property type="evidence" value="ECO:0007669"/>
    <property type="project" value="UniProtKB-EC"/>
</dbReference>
<evidence type="ECO:0000259" key="5">
    <source>
        <dbReference type="PROSITE" id="PS50112"/>
    </source>
</evidence>
<dbReference type="CDD" id="cd01948">
    <property type="entry name" value="EAL"/>
    <property type="match status" value="1"/>
</dbReference>
<dbReference type="Gene3D" id="3.30.450.20">
    <property type="entry name" value="PAS domain"/>
    <property type="match status" value="1"/>
</dbReference>
<dbReference type="AlphaFoldDB" id="A0A266Q330"/>
<dbReference type="SUPFAM" id="SSF55785">
    <property type="entry name" value="PYP-like sensor domain (PAS domain)"/>
    <property type="match status" value="1"/>
</dbReference>
<dbReference type="NCBIfam" id="TIGR00254">
    <property type="entry name" value="GGDEF"/>
    <property type="match status" value="1"/>
</dbReference>
<evidence type="ECO:0000313" key="10">
    <source>
        <dbReference type="Proteomes" id="UP000216101"/>
    </source>
</evidence>
<evidence type="ECO:0000256" key="3">
    <source>
        <dbReference type="ARBA" id="ARBA00022636"/>
    </source>
</evidence>
<feature type="domain" description="PAC" evidence="6">
    <location>
        <begin position="267"/>
        <end position="319"/>
    </location>
</feature>
<dbReference type="InterPro" id="IPR035919">
    <property type="entry name" value="EAL_sf"/>
</dbReference>
<dbReference type="InterPro" id="IPR000014">
    <property type="entry name" value="PAS"/>
</dbReference>
<dbReference type="GO" id="GO:0071732">
    <property type="term" value="P:cellular response to nitric oxide"/>
    <property type="evidence" value="ECO:0007669"/>
    <property type="project" value="UniProtKB-ARBA"/>
</dbReference>
<accession>A0A266Q330</accession>
<dbReference type="PROSITE" id="PS50113">
    <property type="entry name" value="PAC"/>
    <property type="match status" value="1"/>
</dbReference>
<dbReference type="Pfam" id="PF00563">
    <property type="entry name" value="EAL"/>
    <property type="match status" value="1"/>
</dbReference>
<dbReference type="InterPro" id="IPR029787">
    <property type="entry name" value="Nucleotide_cyclase"/>
</dbReference>
<dbReference type="CDD" id="cd01949">
    <property type="entry name" value="GGDEF"/>
    <property type="match status" value="1"/>
</dbReference>
<dbReference type="EMBL" id="NHNI01000002">
    <property type="protein sequence ID" value="OZY84250.1"/>
    <property type="molecule type" value="Genomic_DNA"/>
</dbReference>
<evidence type="ECO:0000259" key="7">
    <source>
        <dbReference type="PROSITE" id="PS50883"/>
    </source>
</evidence>
<dbReference type="PANTHER" id="PTHR44757:SF2">
    <property type="entry name" value="BIOFILM ARCHITECTURE MAINTENANCE PROTEIN MBAA"/>
    <property type="match status" value="1"/>
</dbReference>
<dbReference type="Pfam" id="PF08448">
    <property type="entry name" value="PAS_4"/>
    <property type="match status" value="1"/>
</dbReference>
<dbReference type="CDD" id="cd00130">
    <property type="entry name" value="PAS"/>
    <property type="match status" value="1"/>
</dbReference>